<organism evidence="1 2">
    <name type="scientific">Marvinbryantia formatexigens DSM 14469</name>
    <dbReference type="NCBI Taxonomy" id="478749"/>
    <lineage>
        <taxon>Bacteria</taxon>
        <taxon>Bacillati</taxon>
        <taxon>Bacillota</taxon>
        <taxon>Clostridia</taxon>
        <taxon>Lachnospirales</taxon>
        <taxon>Lachnospiraceae</taxon>
        <taxon>Marvinbryantia</taxon>
    </lineage>
</organism>
<dbReference type="Proteomes" id="UP000005561">
    <property type="component" value="Unassembled WGS sequence"/>
</dbReference>
<dbReference type="EMBL" id="ACCL02000036">
    <property type="protein sequence ID" value="EET58332.1"/>
    <property type="molecule type" value="Genomic_DNA"/>
</dbReference>
<sequence>MKKKPFNKYVRRTGRYPFMGITQDESFRRQHQYSKTGCNVYDGTTIKSQPLGPWRKQDVLRFAYEHMGKEIELPDGSSYPFAIAPVYGKIEKDLQGIFHLTGEQRTGCMYCAFGVTEEKEPNRFQRMQISHPKHYSLCMKPVEEGGLGMKEVLRYMDVPYETWESVGQMRFDIHGEIHEYAA</sequence>
<dbReference type="AlphaFoldDB" id="C6LM20"/>
<protein>
    <submittedName>
        <fullName evidence="1">Uncharacterized protein</fullName>
    </submittedName>
</protein>
<keyword evidence="2" id="KW-1185">Reference proteome</keyword>
<name>C6LM20_9FIRM</name>
<evidence type="ECO:0000313" key="2">
    <source>
        <dbReference type="Proteomes" id="UP000005561"/>
    </source>
</evidence>
<dbReference type="InterPro" id="IPR014729">
    <property type="entry name" value="Rossmann-like_a/b/a_fold"/>
</dbReference>
<evidence type="ECO:0000313" key="1">
    <source>
        <dbReference type="EMBL" id="EET58332.1"/>
    </source>
</evidence>
<proteinExistence type="predicted"/>
<gene>
    <name evidence="1" type="ORF">BRYFOR_09719</name>
</gene>
<reference evidence="1" key="1">
    <citation type="submission" date="2009-07" db="EMBL/GenBank/DDBJ databases">
        <authorList>
            <person name="Weinstock G."/>
            <person name="Sodergren E."/>
            <person name="Clifton S."/>
            <person name="Fulton L."/>
            <person name="Fulton B."/>
            <person name="Courtney L."/>
            <person name="Fronick C."/>
            <person name="Harrison M."/>
            <person name="Strong C."/>
            <person name="Farmer C."/>
            <person name="Delahaunty K."/>
            <person name="Markovic C."/>
            <person name="Hall O."/>
            <person name="Minx P."/>
            <person name="Tomlinson C."/>
            <person name="Mitreva M."/>
            <person name="Nelson J."/>
            <person name="Hou S."/>
            <person name="Wollam A."/>
            <person name="Pepin K.H."/>
            <person name="Johnson M."/>
            <person name="Bhonagiri V."/>
            <person name="Nash W.E."/>
            <person name="Warren W."/>
            <person name="Chinwalla A."/>
            <person name="Mardis E.R."/>
            <person name="Wilson R.K."/>
        </authorList>
    </citation>
    <scope>NUCLEOTIDE SEQUENCE [LARGE SCALE GENOMIC DNA]</scope>
    <source>
        <strain evidence="1">DSM 14469</strain>
    </source>
</reference>
<dbReference type="STRING" id="168384.SAMN05660368_04165"/>
<dbReference type="eggNOG" id="COG0175">
    <property type="taxonomic scope" value="Bacteria"/>
</dbReference>
<accession>C6LM20</accession>
<comment type="caution">
    <text evidence="1">The sequence shown here is derived from an EMBL/GenBank/DDBJ whole genome shotgun (WGS) entry which is preliminary data.</text>
</comment>
<dbReference type="Gene3D" id="3.40.50.620">
    <property type="entry name" value="HUPs"/>
    <property type="match status" value="1"/>
</dbReference>